<keyword evidence="3" id="KW-0547">Nucleotide-binding</keyword>
<gene>
    <name evidence="7" type="primary">RKS1_0</name>
    <name evidence="7" type="ORF">CK203_079402</name>
</gene>
<keyword evidence="7" id="KW-0430">Lectin</keyword>
<dbReference type="PANTHER" id="PTHR27002">
    <property type="entry name" value="RECEPTOR-LIKE SERINE/THREONINE-PROTEIN KINASE SD1-8"/>
    <property type="match status" value="1"/>
</dbReference>
<sequence length="169" mass="18832">MARLFGKNQIEGSTNRVVGTYGYMSPEYAMEGLFSIKSDVYSFGVLLLEIITGRRNTAYYYDSPSFNLVGYVWSLWREDKALDIVDPSLEKSNHANEVLRCIQIGLLCVQESTIDRLTMLTVIFMLGNNSTLPPPNQPTFVMKTCHNGANSSSVGVNSVNKVTITMDAR</sequence>
<evidence type="ECO:0000256" key="4">
    <source>
        <dbReference type="ARBA" id="ARBA00022777"/>
    </source>
</evidence>
<evidence type="ECO:0000256" key="1">
    <source>
        <dbReference type="ARBA" id="ARBA00022527"/>
    </source>
</evidence>
<dbReference type="GO" id="GO:0030246">
    <property type="term" value="F:carbohydrate binding"/>
    <property type="evidence" value="ECO:0007669"/>
    <property type="project" value="UniProtKB-KW"/>
</dbReference>
<protein>
    <submittedName>
        <fullName evidence="7">G-type lectin S-receptor-like serine/threonine-protein kinase RKS1</fullName>
    </submittedName>
</protein>
<comment type="caution">
    <text evidence="7">The sequence shown here is derived from an EMBL/GenBank/DDBJ whole genome shotgun (WGS) entry which is preliminary data.</text>
</comment>
<dbReference type="InterPro" id="IPR001245">
    <property type="entry name" value="Ser-Thr/Tyr_kinase_cat_dom"/>
</dbReference>
<dbReference type="InterPro" id="IPR000719">
    <property type="entry name" value="Prot_kinase_dom"/>
</dbReference>
<evidence type="ECO:0000256" key="5">
    <source>
        <dbReference type="ARBA" id="ARBA00022840"/>
    </source>
</evidence>
<dbReference type="AlphaFoldDB" id="A0A438BSE9"/>
<dbReference type="Pfam" id="PF07714">
    <property type="entry name" value="PK_Tyr_Ser-Thr"/>
    <property type="match status" value="1"/>
</dbReference>
<evidence type="ECO:0000256" key="3">
    <source>
        <dbReference type="ARBA" id="ARBA00022741"/>
    </source>
</evidence>
<keyword evidence="4 7" id="KW-0418">Kinase</keyword>
<organism evidence="7 8">
    <name type="scientific">Vitis vinifera</name>
    <name type="common">Grape</name>
    <dbReference type="NCBI Taxonomy" id="29760"/>
    <lineage>
        <taxon>Eukaryota</taxon>
        <taxon>Viridiplantae</taxon>
        <taxon>Streptophyta</taxon>
        <taxon>Embryophyta</taxon>
        <taxon>Tracheophyta</taxon>
        <taxon>Spermatophyta</taxon>
        <taxon>Magnoliopsida</taxon>
        <taxon>eudicotyledons</taxon>
        <taxon>Gunneridae</taxon>
        <taxon>Pentapetalae</taxon>
        <taxon>rosids</taxon>
        <taxon>Vitales</taxon>
        <taxon>Vitaceae</taxon>
        <taxon>Viteae</taxon>
        <taxon>Vitis</taxon>
    </lineage>
</organism>
<proteinExistence type="predicted"/>
<dbReference type="Gene3D" id="1.10.510.10">
    <property type="entry name" value="Transferase(Phosphotransferase) domain 1"/>
    <property type="match status" value="1"/>
</dbReference>
<evidence type="ECO:0000313" key="7">
    <source>
        <dbReference type="EMBL" id="RVW13883.1"/>
    </source>
</evidence>
<dbReference type="EMBL" id="QGNW01002644">
    <property type="protein sequence ID" value="RVW13883.1"/>
    <property type="molecule type" value="Genomic_DNA"/>
</dbReference>
<keyword evidence="2" id="KW-0808">Transferase</keyword>
<evidence type="ECO:0000256" key="2">
    <source>
        <dbReference type="ARBA" id="ARBA00022679"/>
    </source>
</evidence>
<evidence type="ECO:0000259" key="6">
    <source>
        <dbReference type="PROSITE" id="PS50011"/>
    </source>
</evidence>
<dbReference type="PROSITE" id="PS50011">
    <property type="entry name" value="PROTEIN_KINASE_DOM"/>
    <property type="match status" value="1"/>
</dbReference>
<evidence type="ECO:0000313" key="8">
    <source>
        <dbReference type="Proteomes" id="UP000288805"/>
    </source>
</evidence>
<dbReference type="FunFam" id="1.10.510.10:FF:001722">
    <property type="entry name" value="G-type lectin S-receptor-like serine/threonine-protein kinase B120"/>
    <property type="match status" value="1"/>
</dbReference>
<dbReference type="InterPro" id="IPR021820">
    <property type="entry name" value="S-locus_recpt_kinase_C"/>
</dbReference>
<feature type="domain" description="Protein kinase" evidence="6">
    <location>
        <begin position="1"/>
        <end position="169"/>
    </location>
</feature>
<dbReference type="GO" id="GO:0004674">
    <property type="term" value="F:protein serine/threonine kinase activity"/>
    <property type="evidence" value="ECO:0007669"/>
    <property type="project" value="UniProtKB-KW"/>
</dbReference>
<keyword evidence="1" id="KW-0723">Serine/threonine-protein kinase</keyword>
<dbReference type="SUPFAM" id="SSF56112">
    <property type="entry name" value="Protein kinase-like (PK-like)"/>
    <property type="match status" value="1"/>
</dbReference>
<dbReference type="GO" id="GO:0005524">
    <property type="term" value="F:ATP binding"/>
    <property type="evidence" value="ECO:0007669"/>
    <property type="project" value="UniProtKB-KW"/>
</dbReference>
<reference evidence="7 8" key="1">
    <citation type="journal article" date="2018" name="PLoS Genet.">
        <title>Population sequencing reveals clonal diversity and ancestral inbreeding in the grapevine cultivar Chardonnay.</title>
        <authorList>
            <person name="Roach M.J."/>
            <person name="Johnson D.L."/>
            <person name="Bohlmann J."/>
            <person name="van Vuuren H.J."/>
            <person name="Jones S.J."/>
            <person name="Pretorius I.S."/>
            <person name="Schmidt S.A."/>
            <person name="Borneman A.R."/>
        </authorList>
    </citation>
    <scope>NUCLEOTIDE SEQUENCE [LARGE SCALE GENOMIC DNA]</scope>
    <source>
        <strain evidence="8">cv. Chardonnay</strain>
        <tissue evidence="7">Leaf</tissue>
    </source>
</reference>
<keyword evidence="7" id="KW-0675">Receptor</keyword>
<keyword evidence="5" id="KW-0067">ATP-binding</keyword>
<dbReference type="Pfam" id="PF11883">
    <property type="entry name" value="DUF3403"/>
    <property type="match status" value="1"/>
</dbReference>
<accession>A0A438BSE9</accession>
<dbReference type="InterPro" id="IPR011009">
    <property type="entry name" value="Kinase-like_dom_sf"/>
</dbReference>
<dbReference type="PANTHER" id="PTHR27002:SF1095">
    <property type="entry name" value="G-TYPE LECTIN S-RECEPTOR-LIKE SERINE_THREONINE-PROTEIN KINASE RKS1"/>
    <property type="match status" value="1"/>
</dbReference>
<name>A0A438BSE9_VITVI</name>
<dbReference type="Proteomes" id="UP000288805">
    <property type="component" value="Unassembled WGS sequence"/>
</dbReference>